<dbReference type="SUPFAM" id="SSF55753">
    <property type="entry name" value="Actin depolymerizing proteins"/>
    <property type="match status" value="1"/>
</dbReference>
<feature type="region of interest" description="Disordered" evidence="1">
    <location>
        <begin position="212"/>
        <end position="323"/>
    </location>
</feature>
<feature type="compositionally biased region" description="Polar residues" evidence="1">
    <location>
        <begin position="1166"/>
        <end position="1176"/>
    </location>
</feature>
<feature type="compositionally biased region" description="Polar residues" evidence="1">
    <location>
        <begin position="655"/>
        <end position="669"/>
    </location>
</feature>
<evidence type="ECO:0008006" key="4">
    <source>
        <dbReference type="Google" id="ProtNLM"/>
    </source>
</evidence>
<feature type="compositionally biased region" description="Basic and acidic residues" evidence="1">
    <location>
        <begin position="509"/>
        <end position="530"/>
    </location>
</feature>
<feature type="compositionally biased region" description="Polar residues" evidence="1">
    <location>
        <begin position="1073"/>
        <end position="1090"/>
    </location>
</feature>
<feature type="compositionally biased region" description="Polar residues" evidence="1">
    <location>
        <begin position="1138"/>
        <end position="1150"/>
    </location>
</feature>
<gene>
    <name evidence="2" type="ORF">QBC33DRAFT_132029</name>
</gene>
<feature type="region of interest" description="Disordered" evidence="1">
    <location>
        <begin position="1068"/>
        <end position="1214"/>
    </location>
</feature>
<feature type="region of interest" description="Disordered" evidence="1">
    <location>
        <begin position="337"/>
        <end position="589"/>
    </location>
</feature>
<evidence type="ECO:0000313" key="3">
    <source>
        <dbReference type="Proteomes" id="UP001244011"/>
    </source>
</evidence>
<dbReference type="InterPro" id="IPR029006">
    <property type="entry name" value="ADF-H/Gelsolin-like_dom_sf"/>
</dbReference>
<feature type="compositionally biased region" description="Basic and acidic residues" evidence="1">
    <location>
        <begin position="467"/>
        <end position="479"/>
    </location>
</feature>
<feature type="compositionally biased region" description="Polar residues" evidence="1">
    <location>
        <begin position="752"/>
        <end position="765"/>
    </location>
</feature>
<accession>A0AAJ0BYZ1</accession>
<feature type="region of interest" description="Disordered" evidence="1">
    <location>
        <begin position="796"/>
        <end position="815"/>
    </location>
</feature>
<dbReference type="Gene3D" id="3.40.20.10">
    <property type="entry name" value="Severin"/>
    <property type="match status" value="1"/>
</dbReference>
<feature type="compositionally biased region" description="Low complexity" evidence="1">
    <location>
        <begin position="1190"/>
        <end position="1199"/>
    </location>
</feature>
<feature type="compositionally biased region" description="Basic and acidic residues" evidence="1">
    <location>
        <begin position="302"/>
        <end position="320"/>
    </location>
</feature>
<dbReference type="CDD" id="cd11282">
    <property type="entry name" value="ADF_coactosin_like"/>
    <property type="match status" value="1"/>
</dbReference>
<comment type="caution">
    <text evidence="2">The sequence shown here is derived from an EMBL/GenBank/DDBJ whole genome shotgun (WGS) entry which is preliminary data.</text>
</comment>
<feature type="compositionally biased region" description="Basic and acidic residues" evidence="1">
    <location>
        <begin position="441"/>
        <end position="451"/>
    </location>
</feature>
<evidence type="ECO:0000256" key="1">
    <source>
        <dbReference type="SAM" id="MobiDB-lite"/>
    </source>
</evidence>
<feature type="region of interest" description="Disordered" evidence="1">
    <location>
        <begin position="995"/>
        <end position="1050"/>
    </location>
</feature>
<feature type="compositionally biased region" description="Acidic residues" evidence="1">
    <location>
        <begin position="571"/>
        <end position="580"/>
    </location>
</feature>
<feature type="compositionally biased region" description="Polar residues" evidence="1">
    <location>
        <begin position="480"/>
        <end position="502"/>
    </location>
</feature>
<dbReference type="GeneID" id="85305243"/>
<feature type="region of interest" description="Disordered" evidence="1">
    <location>
        <begin position="825"/>
        <end position="967"/>
    </location>
</feature>
<feature type="compositionally biased region" description="Polar residues" evidence="1">
    <location>
        <begin position="1200"/>
        <end position="1210"/>
    </location>
</feature>
<protein>
    <recommendedName>
        <fullName evidence="4">ADF-H domain-containing protein</fullName>
    </recommendedName>
</protein>
<evidence type="ECO:0000313" key="2">
    <source>
        <dbReference type="EMBL" id="KAK1765709.1"/>
    </source>
</evidence>
<feature type="compositionally biased region" description="Polar residues" evidence="1">
    <location>
        <begin position="899"/>
        <end position="915"/>
    </location>
</feature>
<feature type="compositionally biased region" description="Basic and acidic residues" evidence="1">
    <location>
        <begin position="722"/>
        <end position="732"/>
    </location>
</feature>
<feature type="region of interest" description="Disordered" evidence="1">
    <location>
        <begin position="611"/>
        <end position="739"/>
    </location>
</feature>
<feature type="region of interest" description="Disordered" evidence="1">
    <location>
        <begin position="752"/>
        <end position="779"/>
    </location>
</feature>
<feature type="compositionally biased region" description="Basic and acidic residues" evidence="1">
    <location>
        <begin position="1013"/>
        <end position="1038"/>
    </location>
</feature>
<feature type="compositionally biased region" description="Polar residues" evidence="1">
    <location>
        <begin position="357"/>
        <end position="382"/>
    </location>
</feature>
<feature type="region of interest" description="Disordered" evidence="1">
    <location>
        <begin position="149"/>
        <end position="197"/>
    </location>
</feature>
<dbReference type="Proteomes" id="UP001244011">
    <property type="component" value="Unassembled WGS sequence"/>
</dbReference>
<name>A0AAJ0BYZ1_9PEZI</name>
<dbReference type="EMBL" id="MU839014">
    <property type="protein sequence ID" value="KAK1765709.1"/>
    <property type="molecule type" value="Genomic_DNA"/>
</dbReference>
<keyword evidence="3" id="KW-1185">Reference proteome</keyword>
<proteinExistence type="predicted"/>
<reference evidence="2" key="1">
    <citation type="submission" date="2023-06" db="EMBL/GenBank/DDBJ databases">
        <title>Genome-scale phylogeny and comparative genomics of the fungal order Sordariales.</title>
        <authorList>
            <consortium name="Lawrence Berkeley National Laboratory"/>
            <person name="Hensen N."/>
            <person name="Bonometti L."/>
            <person name="Westerberg I."/>
            <person name="Brannstrom I.O."/>
            <person name="Guillou S."/>
            <person name="Cros-Aarteil S."/>
            <person name="Calhoun S."/>
            <person name="Haridas S."/>
            <person name="Kuo A."/>
            <person name="Mondo S."/>
            <person name="Pangilinan J."/>
            <person name="Riley R."/>
            <person name="Labutti K."/>
            <person name="Andreopoulos B."/>
            <person name="Lipzen A."/>
            <person name="Chen C."/>
            <person name="Yanf M."/>
            <person name="Daum C."/>
            <person name="Ng V."/>
            <person name="Clum A."/>
            <person name="Steindorff A."/>
            <person name="Ohm R."/>
            <person name="Martin F."/>
            <person name="Silar P."/>
            <person name="Natvig D."/>
            <person name="Lalanne C."/>
            <person name="Gautier V."/>
            <person name="Ament-Velasquez S.L."/>
            <person name="Kruys A."/>
            <person name="Hutchinson M.I."/>
            <person name="Powell A.J."/>
            <person name="Barry K."/>
            <person name="Miller A.N."/>
            <person name="Grigoriev I.V."/>
            <person name="Debuchy R."/>
            <person name="Gladieux P."/>
            <person name="Thoren M.H."/>
            <person name="Johannesson H."/>
        </authorList>
    </citation>
    <scope>NUCLEOTIDE SEQUENCE</scope>
    <source>
        <strain evidence="2">8032-3</strain>
    </source>
</reference>
<sequence length="1366" mass="147005">MSLNGLDDPKVKEAHETAVAEPGGWFLLKYSSRDEVELLGRGNGGIVEIRNSIAQYDESSPLYGFLRYRRRNVVIKYLPEDCSRLIQARVAVHFNSVCDRFSPHDTTFAISTSKELKDTKLSAACSLHTASGSTSSSTSSLRRRRLMEITEEEEEEQREKKRQSTVKEEERPKTPGPDTTSPPAGSPSSPPPVTLNSDFATTLAASNFATTTEPHTFTGVPRPSSPAKSFDDATRRQSYYPARPDLYSYSSYTYGKPKVKLGPRPSLDVGGRPRTSAGTDNFRPVATMPTGLKLSKGSRKGRSQDKTLDEAESPPIKEETTDTLEIAFLSSSIPENRSLGSGFELTRPHTSGGGVPSLSSSAAMKSNMPSLPSLSTKLNTMSPEKARLMKAKKLREMKKMNLPQSGSPAAEGPAEPSIPGLPVDGKTEAATADTMADQEELVAKNDGDADSRLSMSNADSGVAIDAPNDHGSVDTRMDSHPTSPIASSSDIGDSTKASSLSETTDETLQVDHEQKDSYTDIDGNEDRETEIASADQTSNEPEDDGADQRLPTENQVDETEASVCEDKTMQADEEVEDEEVEVKKGEPATQSAAIPISKFASVSSSQVAETEVIEDVGSTEPPTKVDCTSTSGDGIVNGESLDSSNSPRFAIPLSRFSTQETRPPSGTTPSPVPAIITPLPEAEQEGPAQESKWAKEKGTSEADETASIETRRSKRKVLVDPIRTDLPERTHSEANLSDDDDLMDELQSATLQQAQPMTVSKSPITSVFPGPSPQQPTADLDSITVASQPLRAVSNPLRTPLLTPPDLSSSSARAVSSGAAFLHKITQQSSSNDLRPKTPKIGSSISQRIKALEMLSGSAASGDSASKDRTSSSFFSVRKTSIREPSRSPSVVERASSMKRGTTPSPPHSQESSPDTARPTRCDRSGSMASRLSIFEGGSVPRGRPESIQVTARIVRDPSQPFPKVPELKADATAFGYLELRQSPLVVDHQRADHAAFPTQREGGVQAEGRQSLLERRLSKDRRSQSQDRVAESTKNDLQDETEPINRPRRRSSLTIVKDFIKDRRDSLLGARSPSTDNLHLNLHQPSGNLASPAVLTPSRSPSRPPSVHQNSIFPRRLSISSRRSSVDQKSPALPTAGLSTGPLSPSLMTEASGESDGDDNRRFGSGSSTGATSPNPGAKGNRASRFMRRLSNSLSSSRKNVTPSISPTVTEEDDAEVAAQSGEMVPPSRGSLATGYLPPSIVSYLGDVNVQFPDNLLWKRRTMCLDSQGFLILSTVQGVSPTVSAAAAGAGRDRHLQAGAIKRYHLSDFRAPYTPEMEVQELPNSVVLDFVDGSGLQIACEDRAGQLNVLHILQDAHQNHDSFGL</sequence>
<feature type="compositionally biased region" description="Pro residues" evidence="1">
    <location>
        <begin position="184"/>
        <end position="193"/>
    </location>
</feature>
<dbReference type="RefSeq" id="XP_060281922.1">
    <property type="nucleotide sequence ID" value="XM_060422056.1"/>
</dbReference>
<organism evidence="2 3">
    <name type="scientific">Phialemonium atrogriseum</name>
    <dbReference type="NCBI Taxonomy" id="1093897"/>
    <lineage>
        <taxon>Eukaryota</taxon>
        <taxon>Fungi</taxon>
        <taxon>Dikarya</taxon>
        <taxon>Ascomycota</taxon>
        <taxon>Pezizomycotina</taxon>
        <taxon>Sordariomycetes</taxon>
        <taxon>Sordariomycetidae</taxon>
        <taxon>Cephalothecales</taxon>
        <taxon>Cephalothecaceae</taxon>
        <taxon>Phialemonium</taxon>
    </lineage>
</organism>